<feature type="transmembrane region" description="Helical" evidence="2">
    <location>
        <begin position="287"/>
        <end position="313"/>
    </location>
</feature>
<organism evidence="3 4">
    <name type="scientific">Serinibacter arcticus</name>
    <dbReference type="NCBI Taxonomy" id="1655435"/>
    <lineage>
        <taxon>Bacteria</taxon>
        <taxon>Bacillati</taxon>
        <taxon>Actinomycetota</taxon>
        <taxon>Actinomycetes</taxon>
        <taxon>Micrococcales</taxon>
        <taxon>Beutenbergiaceae</taxon>
        <taxon>Serinibacter</taxon>
    </lineage>
</organism>
<feature type="region of interest" description="Disordered" evidence="1">
    <location>
        <begin position="329"/>
        <end position="365"/>
    </location>
</feature>
<feature type="transmembrane region" description="Helical" evidence="2">
    <location>
        <begin position="254"/>
        <end position="275"/>
    </location>
</feature>
<keyword evidence="4" id="KW-1185">Reference proteome</keyword>
<dbReference type="AlphaFoldDB" id="A0A2U1ZXB7"/>
<sequence>MLYEQSGQLEAERSGYFRTLMQETVYSDEVGPADALVGRIPDGLSVPMLGTIVVAFVLRGIGARVLERHDARGPGARSTRIGGIGTATLRTLVAYAELIWLVLSFLVVAAVLGRLGDWWDSRRVVVGASQAWAALEWPAIAPAIGAVADVVGHVLQIAVAGILVPTAWLALGFLLHGRREGAGMPLARRAAAATATYGARLGSRSRRLASVDTDRLLDTERLERSWASVLRPESRWGPLGGAVGLVLARGWLPVLTFAILFTVLAQVDHVVWWLADLLLPTVALADWIALFPVLEALALVVVQTVTIAAVAAGTDLTLRRLGMPGVLRLPPAGGRAGGRRARRAAHDAQPPSAPAPSSASTSNDQ</sequence>
<feature type="transmembrane region" description="Helical" evidence="2">
    <location>
        <begin position="154"/>
        <end position="175"/>
    </location>
</feature>
<keyword evidence="2" id="KW-0812">Transmembrane</keyword>
<feature type="transmembrane region" description="Helical" evidence="2">
    <location>
        <begin position="46"/>
        <end position="66"/>
    </location>
</feature>
<reference evidence="3 4" key="1">
    <citation type="submission" date="2018-03" db="EMBL/GenBank/DDBJ databases">
        <title>Genome assembly of novel Miniimonas species PCH200.</title>
        <authorList>
            <person name="Thakur V."/>
            <person name="Kumar V."/>
            <person name="Singh D."/>
        </authorList>
    </citation>
    <scope>NUCLEOTIDE SEQUENCE [LARGE SCALE GENOMIC DNA]</scope>
    <source>
        <strain evidence="3 4">PCH200</strain>
    </source>
</reference>
<gene>
    <name evidence="3" type="ORF">C8046_13995</name>
</gene>
<dbReference type="OrthoDB" id="3322395at2"/>
<comment type="caution">
    <text evidence="3">The sequence shown here is derived from an EMBL/GenBank/DDBJ whole genome shotgun (WGS) entry which is preliminary data.</text>
</comment>
<keyword evidence="2" id="KW-0472">Membrane</keyword>
<evidence type="ECO:0000256" key="2">
    <source>
        <dbReference type="SAM" id="Phobius"/>
    </source>
</evidence>
<accession>A0A2U1ZXB7</accession>
<evidence type="ECO:0000256" key="1">
    <source>
        <dbReference type="SAM" id="MobiDB-lite"/>
    </source>
</evidence>
<evidence type="ECO:0000313" key="3">
    <source>
        <dbReference type="EMBL" id="PWD51590.1"/>
    </source>
</evidence>
<name>A0A2U1ZXB7_9MICO</name>
<dbReference type="Proteomes" id="UP000245166">
    <property type="component" value="Unassembled WGS sequence"/>
</dbReference>
<keyword evidence="2" id="KW-1133">Transmembrane helix</keyword>
<feature type="compositionally biased region" description="Low complexity" evidence="1">
    <location>
        <begin position="355"/>
        <end position="365"/>
    </location>
</feature>
<dbReference type="RefSeq" id="WP_109229969.1">
    <property type="nucleotide sequence ID" value="NZ_PYHR01000002.1"/>
</dbReference>
<dbReference type="EMBL" id="PYHR01000002">
    <property type="protein sequence ID" value="PWD51590.1"/>
    <property type="molecule type" value="Genomic_DNA"/>
</dbReference>
<evidence type="ECO:0000313" key="4">
    <source>
        <dbReference type="Proteomes" id="UP000245166"/>
    </source>
</evidence>
<protein>
    <submittedName>
        <fullName evidence="3">Uncharacterized protein</fullName>
    </submittedName>
</protein>
<feature type="transmembrane region" description="Helical" evidence="2">
    <location>
        <begin position="87"/>
        <end position="112"/>
    </location>
</feature>
<proteinExistence type="predicted"/>